<gene>
    <name evidence="1" type="ORF">Bm1_44610</name>
</gene>
<reference evidence="1" key="1">
    <citation type="journal article" date="2007" name="Science">
        <title>Draft genome of the filarial nematode parasite Brugia malayi.</title>
        <authorList>
            <person name="Ghedin E."/>
            <person name="Wang S."/>
            <person name="Spiro D."/>
            <person name="Caler E."/>
            <person name="Zhao Q."/>
            <person name="Crabtree J."/>
            <person name="Allen J.E."/>
            <person name="Delcher A.L."/>
            <person name="Guiliano D.B."/>
            <person name="Miranda-Saavedra D."/>
            <person name="Angiuoli S.V."/>
            <person name="Creasy T."/>
            <person name="Amedeo P."/>
            <person name="Haas B."/>
            <person name="El-Sayed N.M."/>
            <person name="Wortman J.R."/>
            <person name="Feldblyum T."/>
            <person name="Tallon L."/>
            <person name="Schatz M."/>
            <person name="Shumway M."/>
            <person name="Koo H."/>
            <person name="Salzberg S.L."/>
            <person name="Schobel S."/>
            <person name="Pertea M."/>
            <person name="Pop M."/>
            <person name="White O."/>
            <person name="Barton G.J."/>
            <person name="Carlow C.K."/>
            <person name="Crawford M.J."/>
            <person name="Daub J."/>
            <person name="Dimmic M.W."/>
            <person name="Estes C.F."/>
            <person name="Foster J.M."/>
            <person name="Ganatra M."/>
            <person name="Gregory W.F."/>
            <person name="Johnson N.M."/>
            <person name="Jin J."/>
            <person name="Komuniecki R."/>
            <person name="Korf I."/>
            <person name="Kumar S."/>
            <person name="Laney S."/>
            <person name="Li B.W."/>
            <person name="Li W."/>
            <person name="Lindblom T.H."/>
            <person name="Lustigman S."/>
            <person name="Ma D."/>
            <person name="Maina C.V."/>
            <person name="Martin D.M."/>
            <person name="McCarter J.P."/>
            <person name="McReynolds L."/>
            <person name="Mitreva M."/>
            <person name="Nutman T.B."/>
            <person name="Parkinson J."/>
            <person name="Peregrin-Alvarez J.M."/>
            <person name="Poole C."/>
            <person name="Ren Q."/>
            <person name="Saunders L."/>
            <person name="Sluder A.E."/>
            <person name="Smith K."/>
            <person name="Stanke M."/>
            <person name="Unnasch T.R."/>
            <person name="Ware J."/>
            <person name="Wei A.D."/>
            <person name="Weil G."/>
            <person name="Williams D.J."/>
            <person name="Zhang Y."/>
            <person name="Williams S.A."/>
            <person name="Fraser-Liggett C."/>
            <person name="Slatko B."/>
            <person name="Blaxter M.L."/>
            <person name="Scott A.L."/>
        </authorList>
    </citation>
    <scope>NUCLEOTIDE SEQUENCE [LARGE SCALE GENOMIC DNA]</scope>
</reference>
<accession>A8Q6Y1</accession>
<evidence type="ECO:0000313" key="1">
    <source>
        <dbReference type="EMBL" id="EDP30599.1"/>
    </source>
</evidence>
<dbReference type="AlphaFoldDB" id="A8Q6Y1"/>
<proteinExistence type="predicted"/>
<name>A8Q6Y1_BRUMA</name>
<sequence>MKEFVSESADFITTLNSEEEREYQTSTLHEHTDALDKDELLLAITLEHGGELFAPNAKLEQPFDALRTDSLSRFSRNSKSSLLPCSLGTSLFPHRYPLLISDNIQQSPNLYLHANLPLCIDCLENVHQIAWSEKKMYADDTLSLPSPLNNQLLYNLKIRWDSDATNSQFGNEQFNYGLAFHL</sequence>
<dbReference type="EMBL" id="DS239418">
    <property type="protein sequence ID" value="EDP30599.1"/>
    <property type="molecule type" value="Genomic_DNA"/>
</dbReference>
<protein>
    <submittedName>
        <fullName evidence="1">Uncharacterized protein</fullName>
    </submittedName>
</protein>
<organism evidence="1">
    <name type="scientific">Brugia malayi</name>
    <name type="common">Filarial nematode worm</name>
    <dbReference type="NCBI Taxonomy" id="6279"/>
    <lineage>
        <taxon>Eukaryota</taxon>
        <taxon>Metazoa</taxon>
        <taxon>Ecdysozoa</taxon>
        <taxon>Nematoda</taxon>
        <taxon>Chromadorea</taxon>
        <taxon>Rhabditida</taxon>
        <taxon>Spirurina</taxon>
        <taxon>Spiruromorpha</taxon>
        <taxon>Filarioidea</taxon>
        <taxon>Onchocercidae</taxon>
        <taxon>Brugia</taxon>
    </lineage>
</organism>